<evidence type="ECO:0000313" key="1">
    <source>
        <dbReference type="EMBL" id="RYR48179.1"/>
    </source>
</evidence>
<name>A0A445CB96_ARAHY</name>
<protein>
    <submittedName>
        <fullName evidence="1">Uncharacterized protein</fullName>
    </submittedName>
</protein>
<comment type="caution">
    <text evidence="1">The sequence shown here is derived from an EMBL/GenBank/DDBJ whole genome shotgun (WGS) entry which is preliminary data.</text>
</comment>
<dbReference type="AlphaFoldDB" id="A0A445CB96"/>
<keyword evidence="2" id="KW-1185">Reference proteome</keyword>
<reference evidence="1 2" key="1">
    <citation type="submission" date="2019-01" db="EMBL/GenBank/DDBJ databases">
        <title>Sequencing of cultivated peanut Arachis hypogaea provides insights into genome evolution and oil improvement.</title>
        <authorList>
            <person name="Chen X."/>
        </authorList>
    </citation>
    <scope>NUCLEOTIDE SEQUENCE [LARGE SCALE GENOMIC DNA]</scope>
    <source>
        <strain evidence="2">cv. Fuhuasheng</strain>
        <tissue evidence="1">Leaves</tissue>
    </source>
</reference>
<proteinExistence type="predicted"/>
<gene>
    <name evidence="1" type="ORF">Ahy_A07g034176</name>
</gene>
<organism evidence="1 2">
    <name type="scientific">Arachis hypogaea</name>
    <name type="common">Peanut</name>
    <dbReference type="NCBI Taxonomy" id="3818"/>
    <lineage>
        <taxon>Eukaryota</taxon>
        <taxon>Viridiplantae</taxon>
        <taxon>Streptophyta</taxon>
        <taxon>Embryophyta</taxon>
        <taxon>Tracheophyta</taxon>
        <taxon>Spermatophyta</taxon>
        <taxon>Magnoliopsida</taxon>
        <taxon>eudicotyledons</taxon>
        <taxon>Gunneridae</taxon>
        <taxon>Pentapetalae</taxon>
        <taxon>rosids</taxon>
        <taxon>fabids</taxon>
        <taxon>Fabales</taxon>
        <taxon>Fabaceae</taxon>
        <taxon>Papilionoideae</taxon>
        <taxon>50 kb inversion clade</taxon>
        <taxon>dalbergioids sensu lato</taxon>
        <taxon>Dalbergieae</taxon>
        <taxon>Pterocarpus clade</taxon>
        <taxon>Arachis</taxon>
    </lineage>
</organism>
<sequence length="98" mass="10996">MPATSESLSFSKPLQGDGNGFLLSNLAGEITTACSLHFLLLSSYSLRTINLKQPLTKSVKHTYRIKNIFDGRTNFHFLLKLMYVKFPLWNKGEKVSGS</sequence>
<dbReference type="Proteomes" id="UP000289738">
    <property type="component" value="Chromosome A07"/>
</dbReference>
<dbReference type="EMBL" id="SDMP01000007">
    <property type="protein sequence ID" value="RYR48179.1"/>
    <property type="molecule type" value="Genomic_DNA"/>
</dbReference>
<evidence type="ECO:0000313" key="2">
    <source>
        <dbReference type="Proteomes" id="UP000289738"/>
    </source>
</evidence>
<accession>A0A445CB96</accession>